<feature type="compositionally biased region" description="Polar residues" evidence="1">
    <location>
        <begin position="184"/>
        <end position="200"/>
    </location>
</feature>
<evidence type="ECO:0000313" key="2">
    <source>
        <dbReference type="EMBL" id="EFJ51948.1"/>
    </source>
</evidence>
<keyword evidence="3" id="KW-1185">Reference proteome</keyword>
<dbReference type="GeneID" id="9617923"/>
<evidence type="ECO:0000256" key="1">
    <source>
        <dbReference type="SAM" id="MobiDB-lite"/>
    </source>
</evidence>
<evidence type="ECO:0000313" key="3">
    <source>
        <dbReference type="Proteomes" id="UP000001058"/>
    </source>
</evidence>
<organism evidence="3">
    <name type="scientific">Volvox carteri f. nagariensis</name>
    <dbReference type="NCBI Taxonomy" id="3068"/>
    <lineage>
        <taxon>Eukaryota</taxon>
        <taxon>Viridiplantae</taxon>
        <taxon>Chlorophyta</taxon>
        <taxon>core chlorophytes</taxon>
        <taxon>Chlorophyceae</taxon>
        <taxon>CS clade</taxon>
        <taxon>Chlamydomonadales</taxon>
        <taxon>Volvocaceae</taxon>
        <taxon>Volvox</taxon>
    </lineage>
</organism>
<accession>D8TJU0</accession>
<feature type="compositionally biased region" description="Polar residues" evidence="1">
    <location>
        <begin position="137"/>
        <end position="148"/>
    </location>
</feature>
<dbReference type="AlphaFoldDB" id="D8TJU0"/>
<dbReference type="RefSeq" id="XP_002946722.1">
    <property type="nucleotide sequence ID" value="XM_002946676.1"/>
</dbReference>
<dbReference type="InParanoid" id="D8TJU0"/>
<proteinExistence type="predicted"/>
<dbReference type="KEGG" id="vcn:VOLCADRAFT_103144"/>
<protein>
    <submittedName>
        <fullName evidence="2">Uncharacterized protein</fullName>
    </submittedName>
</protein>
<feature type="compositionally biased region" description="Low complexity" evidence="1">
    <location>
        <begin position="201"/>
        <end position="214"/>
    </location>
</feature>
<sequence length="239" mass="25564">MPRRRFYGMGEVCMVGNIESDGEASGEEKVDQASNNNSGDLWHSACSFVHRLSLSGAQNRESISGSLVKQGPTEEAVEDLQSRLVNSERLLADRDETIDLLTSELAAMKALYKETILGMPTNGLSTMTSLPGCISISPATPSRPQLRSKSAKSLRPAYYDDGDDENNDDKPETHGALHAAVNPVESSTGANAATTTPQSVAAQAQGGRMGARLGKSYSWRTGHRRQCVSASQAPVEIPL</sequence>
<dbReference type="OrthoDB" id="10390821at2759"/>
<reference evidence="2 3" key="1">
    <citation type="journal article" date="2010" name="Science">
        <title>Genomic analysis of organismal complexity in the multicellular green alga Volvox carteri.</title>
        <authorList>
            <person name="Prochnik S.E."/>
            <person name="Umen J."/>
            <person name="Nedelcu A.M."/>
            <person name="Hallmann A."/>
            <person name="Miller S.M."/>
            <person name="Nishii I."/>
            <person name="Ferris P."/>
            <person name="Kuo A."/>
            <person name="Mitros T."/>
            <person name="Fritz-Laylin L.K."/>
            <person name="Hellsten U."/>
            <person name="Chapman J."/>
            <person name="Simakov O."/>
            <person name="Rensing S.A."/>
            <person name="Terry A."/>
            <person name="Pangilinan J."/>
            <person name="Kapitonov V."/>
            <person name="Jurka J."/>
            <person name="Salamov A."/>
            <person name="Shapiro H."/>
            <person name="Schmutz J."/>
            <person name="Grimwood J."/>
            <person name="Lindquist E."/>
            <person name="Lucas S."/>
            <person name="Grigoriev I.V."/>
            <person name="Schmitt R."/>
            <person name="Kirk D."/>
            <person name="Rokhsar D.S."/>
        </authorList>
    </citation>
    <scope>NUCLEOTIDE SEQUENCE [LARGE SCALE GENOMIC DNA]</scope>
    <source>
        <strain evidence="3">f. Nagariensis / Eve</strain>
    </source>
</reference>
<feature type="region of interest" description="Disordered" evidence="1">
    <location>
        <begin position="135"/>
        <end position="218"/>
    </location>
</feature>
<dbReference type="EMBL" id="GL378325">
    <property type="protein sequence ID" value="EFJ51948.1"/>
    <property type="molecule type" value="Genomic_DNA"/>
</dbReference>
<dbReference type="Proteomes" id="UP000001058">
    <property type="component" value="Unassembled WGS sequence"/>
</dbReference>
<gene>
    <name evidence="2" type="ORF">VOLCADRAFT_103144</name>
</gene>
<name>D8TJU0_VOLCA</name>